<comment type="caution">
    <text evidence="2">The sequence shown here is derived from an EMBL/GenBank/DDBJ whole genome shotgun (WGS) entry which is preliminary data.</text>
</comment>
<dbReference type="InterPro" id="IPR029063">
    <property type="entry name" value="SAM-dependent_MTases_sf"/>
</dbReference>
<accession>A0A2H0CHL5</accession>
<dbReference type="GO" id="GO:0032259">
    <property type="term" value="P:methylation"/>
    <property type="evidence" value="ECO:0007669"/>
    <property type="project" value="UniProtKB-KW"/>
</dbReference>
<name>A0A2H0CHL5_9BACT</name>
<keyword evidence="2" id="KW-0489">Methyltransferase</keyword>
<dbReference type="Proteomes" id="UP000229176">
    <property type="component" value="Unassembled WGS sequence"/>
</dbReference>
<evidence type="ECO:0000259" key="1">
    <source>
        <dbReference type="Pfam" id="PF08241"/>
    </source>
</evidence>
<sequence>MYPRIKNIVKKLPFSTNIKNFLRRSARPAMVYFLCHTTHPLSNYYGLDRGKPIDRFYIENFLEQNKLYIQGVCLELLNNNYTMIYGGEKVTKSDILDNDELNKKATIIDDLRQLKKISDNVYDCIILTQVFQFIDDVDAGISECYRILKNGGVLLVTLPSLSRIDCVAGVEGDYWRFTEASARYLFGKKFNPARLSISTYGNARSGIYFYAGLAQEDTERKILEDNDQNFPLIITIKAIK</sequence>
<reference evidence="2 3" key="1">
    <citation type="submission" date="2017-09" db="EMBL/GenBank/DDBJ databases">
        <title>Depth-based differentiation of microbial function through sediment-hosted aquifers and enrichment of novel symbionts in the deep terrestrial subsurface.</title>
        <authorList>
            <person name="Probst A.J."/>
            <person name="Ladd B."/>
            <person name="Jarett J.K."/>
            <person name="Geller-Mcgrath D.E."/>
            <person name="Sieber C.M."/>
            <person name="Emerson J.B."/>
            <person name="Anantharaman K."/>
            <person name="Thomas B.C."/>
            <person name="Malmstrom R."/>
            <person name="Stieglmeier M."/>
            <person name="Klingl A."/>
            <person name="Woyke T."/>
            <person name="Ryan C.M."/>
            <person name="Banfield J.F."/>
        </authorList>
    </citation>
    <scope>NUCLEOTIDE SEQUENCE [LARGE SCALE GENOMIC DNA]</scope>
    <source>
        <strain evidence="2">CG22_combo_CG10-13_8_21_14_all_32_8</strain>
    </source>
</reference>
<protein>
    <submittedName>
        <fullName evidence="2">Methyltransferase</fullName>
    </submittedName>
</protein>
<dbReference type="SUPFAM" id="SSF53335">
    <property type="entry name" value="S-adenosyl-L-methionine-dependent methyltransferases"/>
    <property type="match status" value="1"/>
</dbReference>
<evidence type="ECO:0000313" key="3">
    <source>
        <dbReference type="Proteomes" id="UP000229176"/>
    </source>
</evidence>
<dbReference type="AlphaFoldDB" id="A0A2H0CHL5"/>
<dbReference type="Pfam" id="PF08241">
    <property type="entry name" value="Methyltransf_11"/>
    <property type="match status" value="1"/>
</dbReference>
<gene>
    <name evidence="2" type="ORF">COW91_00390</name>
</gene>
<dbReference type="Gene3D" id="3.40.50.150">
    <property type="entry name" value="Vaccinia Virus protein VP39"/>
    <property type="match status" value="1"/>
</dbReference>
<keyword evidence="2" id="KW-0808">Transferase</keyword>
<dbReference type="InterPro" id="IPR013216">
    <property type="entry name" value="Methyltransf_11"/>
</dbReference>
<dbReference type="GO" id="GO:0008757">
    <property type="term" value="F:S-adenosylmethionine-dependent methyltransferase activity"/>
    <property type="evidence" value="ECO:0007669"/>
    <property type="project" value="InterPro"/>
</dbReference>
<dbReference type="EMBL" id="PCTI01000006">
    <property type="protein sequence ID" value="PIP69239.1"/>
    <property type="molecule type" value="Genomic_DNA"/>
</dbReference>
<dbReference type="CDD" id="cd02440">
    <property type="entry name" value="AdoMet_MTases"/>
    <property type="match status" value="1"/>
</dbReference>
<feature type="domain" description="Methyltransferase type 11" evidence="1">
    <location>
        <begin position="100"/>
        <end position="155"/>
    </location>
</feature>
<evidence type="ECO:0000313" key="2">
    <source>
        <dbReference type="EMBL" id="PIP69239.1"/>
    </source>
</evidence>
<proteinExistence type="predicted"/>
<organism evidence="2 3">
    <name type="scientific">Candidatus Nomurabacteria bacterium CG22_combo_CG10-13_8_21_14_all_32_8</name>
    <dbReference type="NCBI Taxonomy" id="1974732"/>
    <lineage>
        <taxon>Bacteria</taxon>
        <taxon>Candidatus Nomuraibacteriota</taxon>
    </lineage>
</organism>